<dbReference type="VEuPathDB" id="VectorBase:GBRI037916"/>
<dbReference type="Proteomes" id="UP000091820">
    <property type="component" value="Unassembled WGS sequence"/>
</dbReference>
<protein>
    <submittedName>
        <fullName evidence="1">Uncharacterized protein</fullName>
    </submittedName>
</protein>
<organism evidence="1 2">
    <name type="scientific">Glossina brevipalpis</name>
    <dbReference type="NCBI Taxonomy" id="37001"/>
    <lineage>
        <taxon>Eukaryota</taxon>
        <taxon>Metazoa</taxon>
        <taxon>Ecdysozoa</taxon>
        <taxon>Arthropoda</taxon>
        <taxon>Hexapoda</taxon>
        <taxon>Insecta</taxon>
        <taxon>Pterygota</taxon>
        <taxon>Neoptera</taxon>
        <taxon>Endopterygota</taxon>
        <taxon>Diptera</taxon>
        <taxon>Brachycera</taxon>
        <taxon>Muscomorpha</taxon>
        <taxon>Hippoboscoidea</taxon>
        <taxon>Glossinidae</taxon>
        <taxon>Glossina</taxon>
    </lineage>
</organism>
<reference evidence="2" key="1">
    <citation type="submission" date="2014-03" db="EMBL/GenBank/DDBJ databases">
        <authorList>
            <person name="Aksoy S."/>
            <person name="Warren W."/>
            <person name="Wilson R.K."/>
        </authorList>
    </citation>
    <scope>NUCLEOTIDE SEQUENCE [LARGE SCALE GENOMIC DNA]</scope>
    <source>
        <strain evidence="2">IAEA</strain>
    </source>
</reference>
<sequence>MSSCLSEIQTKRKRVSSMYLMNDEFTLRLYYCFVFVKLFKSKTRLYGAVHDYLNIWQLVRAAKYDRFGKELNGIINTHTFVILLLKETGCYLMLNDKEIKVTSTTAKDLQLHTRILIFLDVFPHLRLQLYLHTYAQFGRLCRVDVRLPDAKAINGDKELDKGLGKEFGKKFGKEFCKEFGKEFGKEVDNNLLKSLVKNLVKSLVKNLVKDLLVKINSVDLRDTNLKEINPNANKRNY</sequence>
<accession>A0A1A9WZ36</accession>
<keyword evidence="2" id="KW-1185">Reference proteome</keyword>
<dbReference type="AlphaFoldDB" id="A0A1A9WZ36"/>
<evidence type="ECO:0000313" key="1">
    <source>
        <dbReference type="EnsemblMetazoa" id="GBRI037916-PA"/>
    </source>
</evidence>
<reference evidence="1" key="2">
    <citation type="submission" date="2020-05" db="UniProtKB">
        <authorList>
            <consortium name="EnsemblMetazoa"/>
        </authorList>
    </citation>
    <scope>IDENTIFICATION</scope>
    <source>
        <strain evidence="1">IAEA</strain>
    </source>
</reference>
<evidence type="ECO:0000313" key="2">
    <source>
        <dbReference type="Proteomes" id="UP000091820"/>
    </source>
</evidence>
<name>A0A1A9WZ36_9MUSC</name>
<proteinExistence type="predicted"/>
<dbReference type="EnsemblMetazoa" id="GBRI037916-RA">
    <property type="protein sequence ID" value="GBRI037916-PA"/>
    <property type="gene ID" value="GBRI037916"/>
</dbReference>